<keyword evidence="2" id="KW-1185">Reference proteome</keyword>
<evidence type="ECO:0008006" key="3">
    <source>
        <dbReference type="Google" id="ProtNLM"/>
    </source>
</evidence>
<name>A0A4U6BQZ1_9BRAD</name>
<evidence type="ECO:0000313" key="2">
    <source>
        <dbReference type="Proteomes" id="UP000034832"/>
    </source>
</evidence>
<dbReference type="RefSeq" id="WP_046826575.1">
    <property type="nucleotide sequence ID" value="NZ_LBIA02000001.1"/>
</dbReference>
<proteinExistence type="predicted"/>
<protein>
    <recommendedName>
        <fullName evidence="3">PAS domain-containing protein</fullName>
    </recommendedName>
</protein>
<dbReference type="Proteomes" id="UP000034832">
    <property type="component" value="Unassembled WGS sequence"/>
</dbReference>
<reference evidence="1" key="1">
    <citation type="submission" date="2019-04" db="EMBL/GenBank/DDBJ databases">
        <title>Whole genome sequencing of cave bacteria.</title>
        <authorList>
            <person name="Gan H.M."/>
            <person name="Barton H."/>
            <person name="Savka M.A."/>
        </authorList>
    </citation>
    <scope>NUCLEOTIDE SEQUENCE [LARGE SCALE GENOMIC DNA]</scope>
    <source>
        <strain evidence="1">LC387</strain>
    </source>
</reference>
<sequence>MEFESASPAIVKSIKQRELLNCWLRLYARHDRLPKFEDYLPERIADEADDLVYYTVHGAGELPRFTIDSDGTRMSSAYGTTGKGRYLDEYLGAKLEPIVMPIYYECVRRRLPVYTISKVSDLYGRKVDYERLLMPFSDGAGVNRILASLKTISDEGGFEIRNLMRGNDVLPEYVLRSVIERDLFHKLPGRIAPGDTIEFV</sequence>
<accession>A0A4U6BQZ1</accession>
<dbReference type="OrthoDB" id="8139804at2"/>
<dbReference type="EMBL" id="LBIA02000001">
    <property type="protein sequence ID" value="TKT72990.1"/>
    <property type="molecule type" value="Genomic_DNA"/>
</dbReference>
<dbReference type="AlphaFoldDB" id="A0A4U6BQZ1"/>
<comment type="caution">
    <text evidence="1">The sequence shown here is derived from an EMBL/GenBank/DDBJ whole genome shotgun (WGS) entry which is preliminary data.</text>
</comment>
<gene>
    <name evidence="1" type="ORF">YH63_017040</name>
</gene>
<evidence type="ECO:0000313" key="1">
    <source>
        <dbReference type="EMBL" id="TKT72990.1"/>
    </source>
</evidence>
<organism evidence="1 2">
    <name type="scientific">Afipia massiliensis</name>
    <dbReference type="NCBI Taxonomy" id="211460"/>
    <lineage>
        <taxon>Bacteria</taxon>
        <taxon>Pseudomonadati</taxon>
        <taxon>Pseudomonadota</taxon>
        <taxon>Alphaproteobacteria</taxon>
        <taxon>Hyphomicrobiales</taxon>
        <taxon>Nitrobacteraceae</taxon>
        <taxon>Afipia</taxon>
    </lineage>
</organism>